<evidence type="ECO:0000313" key="2">
    <source>
        <dbReference type="Proteomes" id="UP000199341"/>
    </source>
</evidence>
<dbReference type="OrthoDB" id="3994776at2"/>
<organism evidence="1 2">
    <name type="scientific">Actinacidiphila guanduensis</name>
    <dbReference type="NCBI Taxonomy" id="310781"/>
    <lineage>
        <taxon>Bacteria</taxon>
        <taxon>Bacillati</taxon>
        <taxon>Actinomycetota</taxon>
        <taxon>Actinomycetes</taxon>
        <taxon>Kitasatosporales</taxon>
        <taxon>Streptomycetaceae</taxon>
        <taxon>Actinacidiphila</taxon>
    </lineage>
</organism>
<keyword evidence="2" id="KW-1185">Reference proteome</keyword>
<proteinExistence type="predicted"/>
<dbReference type="AlphaFoldDB" id="A0A1H0DEG2"/>
<sequence>MHIPAYAYATIRSALPQLPTSRQVAALDCCICDSPFDDRLPVPLGPTPESGLFGCHPCLGRLVARARRNRYAARTQDAEKARDEAAAWLPVRERHLARLGRVTEAAEAVTTLVREESVEPLRMAWLLVSLESANSWIPDAPEPPSSVESEDRDLKDAAFRLQLAMIGAREVVAERLAYHVINQAQPPEMCEEFECPDGCTGRHDVTDIDCGPDCIFDDLAEHGVMVEPPEPETPFFVEAGARRPSGTADVREGDSIPDMEATAPQVLTRLGVDPDDLDVLLNAAAVGLVVDAWREGPLEAIHGTVDGPSDAEVFAQGVDLYRRARAALVAARDDGPEGLLGFVAVASDVELRWAGGSRFALRTVPEAGPVAEFVRHVDDRVWFTREVMREQGWRAALLHRAVSAATKARGHFGMPGWPGAVVSAMDRLTALDRSGAPDVLTDLEAVRATLLEAPDRLGVGALDWMLNQRVFG</sequence>
<evidence type="ECO:0000313" key="1">
    <source>
        <dbReference type="EMBL" id="SDN68369.1"/>
    </source>
</evidence>
<accession>A0A1H0DEG2</accession>
<dbReference type="EMBL" id="FNIE01000005">
    <property type="protein sequence ID" value="SDN68369.1"/>
    <property type="molecule type" value="Genomic_DNA"/>
</dbReference>
<dbReference type="Proteomes" id="UP000199341">
    <property type="component" value="Unassembled WGS sequence"/>
</dbReference>
<protein>
    <submittedName>
        <fullName evidence="1">Uncharacterized protein</fullName>
    </submittedName>
</protein>
<gene>
    <name evidence="1" type="ORF">SAMN05216259_105182</name>
</gene>
<name>A0A1H0DEG2_9ACTN</name>
<reference evidence="1 2" key="1">
    <citation type="submission" date="2016-10" db="EMBL/GenBank/DDBJ databases">
        <authorList>
            <person name="de Groot N.N."/>
        </authorList>
    </citation>
    <scope>NUCLEOTIDE SEQUENCE [LARGE SCALE GENOMIC DNA]</scope>
    <source>
        <strain evidence="1 2">CGMCC 4.2022</strain>
    </source>
</reference>